<feature type="transmembrane region" description="Helical" evidence="1">
    <location>
        <begin position="69"/>
        <end position="88"/>
    </location>
</feature>
<evidence type="ECO:0000313" key="2">
    <source>
        <dbReference type="EMBL" id="ARF73471.1"/>
    </source>
</evidence>
<feature type="transmembrane region" description="Helical" evidence="1">
    <location>
        <begin position="134"/>
        <end position="156"/>
    </location>
</feature>
<dbReference type="KEGG" id="kab:B7C62_15275"/>
<keyword evidence="1" id="KW-0812">Transmembrane</keyword>
<evidence type="ECO:0000313" key="3">
    <source>
        <dbReference type="Proteomes" id="UP000192251"/>
    </source>
</evidence>
<keyword evidence="3" id="KW-1185">Reference proteome</keyword>
<gene>
    <name evidence="2" type="ORF">B7C62_15275</name>
</gene>
<dbReference type="RefSeq" id="WP_084747260.1">
    <property type="nucleotide sequence ID" value="NZ_CP020563.1"/>
</dbReference>
<reference evidence="2 3" key="1">
    <citation type="submission" date="2017-04" db="EMBL/GenBank/DDBJ databases">
        <title>The complete genome sequence of Streptomyces albolongus YIM 101047, the producer of novel bafilomycins and novel odoriferous sesquiterpenoids.</title>
        <authorList>
            <person name="Yin M."/>
            <person name="Jiang Y."/>
        </authorList>
    </citation>
    <scope>NUCLEOTIDE SEQUENCE [LARGE SCALE GENOMIC DNA]</scope>
    <source>
        <strain evidence="2 3">YIM 101047</strain>
    </source>
</reference>
<accession>A0ABC8BSS0</accession>
<feature type="transmembrane region" description="Helical" evidence="1">
    <location>
        <begin position="109"/>
        <end position="128"/>
    </location>
</feature>
<evidence type="ECO:0008006" key="4">
    <source>
        <dbReference type="Google" id="ProtNLM"/>
    </source>
</evidence>
<sequence>METHGVPPTPEQARSALADTERVRASATALSATPWPNWFFVTLTLYLAALPVIYGGSLADPDWLLPRPAWTGIMLAGTAVFMALFALAARGWREKTGVALRLDVLPKRATVPLMAGLPVVLVGAAFAFRATGWAVWLVAASLIGAAASVGFHLAFVRLHRKARETA</sequence>
<keyword evidence="1" id="KW-1133">Transmembrane helix</keyword>
<protein>
    <recommendedName>
        <fullName evidence="4">Transmembrane protein</fullName>
    </recommendedName>
</protein>
<dbReference type="Proteomes" id="UP000192251">
    <property type="component" value="Chromosome"/>
</dbReference>
<organism evidence="2 3">
    <name type="scientific">Kitasatospora albolonga</name>
    <dbReference type="NCBI Taxonomy" id="68173"/>
    <lineage>
        <taxon>Bacteria</taxon>
        <taxon>Bacillati</taxon>
        <taxon>Actinomycetota</taxon>
        <taxon>Actinomycetes</taxon>
        <taxon>Kitasatosporales</taxon>
        <taxon>Streptomycetaceae</taxon>
        <taxon>Kitasatospora</taxon>
    </lineage>
</organism>
<proteinExistence type="predicted"/>
<name>A0ABC8BSS0_9ACTN</name>
<keyword evidence="1" id="KW-0472">Membrane</keyword>
<feature type="transmembrane region" description="Helical" evidence="1">
    <location>
        <begin position="38"/>
        <end position="57"/>
    </location>
</feature>
<evidence type="ECO:0000256" key="1">
    <source>
        <dbReference type="SAM" id="Phobius"/>
    </source>
</evidence>
<dbReference type="EMBL" id="CP020563">
    <property type="protein sequence ID" value="ARF73471.1"/>
    <property type="molecule type" value="Genomic_DNA"/>
</dbReference>
<dbReference type="AlphaFoldDB" id="A0ABC8BSS0"/>